<protein>
    <submittedName>
        <fullName evidence="1">Uncharacterized protein</fullName>
    </submittedName>
</protein>
<dbReference type="VEuPathDB" id="VectorBase:GAUT032111"/>
<proteinExistence type="predicted"/>
<keyword evidence="2" id="KW-1185">Reference proteome</keyword>
<evidence type="ECO:0000313" key="2">
    <source>
        <dbReference type="Proteomes" id="UP000078200"/>
    </source>
</evidence>
<organism evidence="1 2">
    <name type="scientific">Glossina austeni</name>
    <name type="common">Savannah tsetse fly</name>
    <dbReference type="NCBI Taxonomy" id="7395"/>
    <lineage>
        <taxon>Eukaryota</taxon>
        <taxon>Metazoa</taxon>
        <taxon>Ecdysozoa</taxon>
        <taxon>Arthropoda</taxon>
        <taxon>Hexapoda</taxon>
        <taxon>Insecta</taxon>
        <taxon>Pterygota</taxon>
        <taxon>Neoptera</taxon>
        <taxon>Endopterygota</taxon>
        <taxon>Diptera</taxon>
        <taxon>Brachycera</taxon>
        <taxon>Muscomorpha</taxon>
        <taxon>Hippoboscoidea</taxon>
        <taxon>Glossinidae</taxon>
        <taxon>Glossina</taxon>
    </lineage>
</organism>
<evidence type="ECO:0000313" key="1">
    <source>
        <dbReference type="EnsemblMetazoa" id="GAUT032111-PA"/>
    </source>
</evidence>
<dbReference type="Proteomes" id="UP000078200">
    <property type="component" value="Unassembled WGS sequence"/>
</dbReference>
<dbReference type="AlphaFoldDB" id="A0A1A9VBP3"/>
<name>A0A1A9VBP3_GLOAU</name>
<sequence>MFTNANDIKFSMKLECAQSIFDDIIKLSIIKCFFDIDDDQILYSKEFSVSRLRDRQKSNRKNKNESTARVTVATVQIKEVGIFVEKAVKLYQISAMDDANLIGLKSFN</sequence>
<reference evidence="1" key="1">
    <citation type="submission" date="2020-05" db="UniProtKB">
        <authorList>
            <consortium name="EnsemblMetazoa"/>
        </authorList>
    </citation>
    <scope>IDENTIFICATION</scope>
    <source>
        <strain evidence="1">TTRI</strain>
    </source>
</reference>
<dbReference type="EnsemblMetazoa" id="GAUT032111-RA">
    <property type="protein sequence ID" value="GAUT032111-PA"/>
    <property type="gene ID" value="GAUT032111"/>
</dbReference>
<accession>A0A1A9VBP3</accession>